<proteinExistence type="inferred from homology"/>
<reference evidence="6 7" key="1">
    <citation type="submission" date="2015-10" db="EMBL/GenBank/DDBJ databases">
        <title>Metagenome-Assembled Genomes uncover a global brackish microbiome.</title>
        <authorList>
            <person name="Hugerth L.W."/>
            <person name="Larsson J."/>
            <person name="Alneberg J."/>
            <person name="Lindh M.V."/>
            <person name="Legrand C."/>
            <person name="Pinhassi J."/>
            <person name="Andersson A.F."/>
        </authorList>
    </citation>
    <scope>NUCLEOTIDE SEQUENCE [LARGE SCALE GENOMIC DNA]</scope>
    <source>
        <strain evidence="6">BACL15 MAG-120619-bin91</strain>
    </source>
</reference>
<feature type="domain" description="Pirin N-terminal" evidence="4">
    <location>
        <begin position="42"/>
        <end position="146"/>
    </location>
</feature>
<dbReference type="InterPro" id="IPR014710">
    <property type="entry name" value="RmlC-like_jellyroll"/>
</dbReference>
<feature type="domain" description="Pirin C-terminal" evidence="5">
    <location>
        <begin position="202"/>
        <end position="307"/>
    </location>
</feature>
<accession>A0A0R2PCC8</accession>
<evidence type="ECO:0000256" key="3">
    <source>
        <dbReference type="SAM" id="MobiDB-lite"/>
    </source>
</evidence>
<dbReference type="CDD" id="cd02247">
    <property type="entry name" value="cupin_pirin_C"/>
    <property type="match status" value="1"/>
</dbReference>
<evidence type="ECO:0000313" key="6">
    <source>
        <dbReference type="EMBL" id="KRO35589.1"/>
    </source>
</evidence>
<dbReference type="PANTHER" id="PTHR13903">
    <property type="entry name" value="PIRIN-RELATED"/>
    <property type="match status" value="1"/>
</dbReference>
<name>A0A0R2PCC8_9ACTN</name>
<dbReference type="PANTHER" id="PTHR13903:SF8">
    <property type="entry name" value="PIRIN"/>
    <property type="match status" value="1"/>
</dbReference>
<dbReference type="InterPro" id="IPR012093">
    <property type="entry name" value="Pirin"/>
</dbReference>
<comment type="similarity">
    <text evidence="1 2">Belongs to the pirin family.</text>
</comment>
<dbReference type="Gene3D" id="2.60.120.10">
    <property type="entry name" value="Jelly Rolls"/>
    <property type="match status" value="2"/>
</dbReference>
<feature type="region of interest" description="Disordered" evidence="3">
    <location>
        <begin position="320"/>
        <end position="364"/>
    </location>
</feature>
<dbReference type="Proteomes" id="UP000053274">
    <property type="component" value="Unassembled WGS sequence"/>
</dbReference>
<protein>
    <submittedName>
        <fullName evidence="6">Pirin</fullName>
    </submittedName>
</protein>
<evidence type="ECO:0000259" key="4">
    <source>
        <dbReference type="Pfam" id="PF02678"/>
    </source>
</evidence>
<comment type="caution">
    <text evidence="6">The sequence shown here is derived from an EMBL/GenBank/DDBJ whole genome shotgun (WGS) entry which is preliminary data.</text>
</comment>
<dbReference type="Pfam" id="PF05726">
    <property type="entry name" value="Pirin_C"/>
    <property type="match status" value="1"/>
</dbReference>
<dbReference type="InterPro" id="IPR008778">
    <property type="entry name" value="Pirin_C_dom"/>
</dbReference>
<dbReference type="SUPFAM" id="SSF51182">
    <property type="entry name" value="RmlC-like cupins"/>
    <property type="match status" value="1"/>
</dbReference>
<dbReference type="Pfam" id="PF02678">
    <property type="entry name" value="Pirin"/>
    <property type="match status" value="1"/>
</dbReference>
<sequence>MPAVTVGDITALPRVSELPGARARKVKSITTAPQGFEGEGFPVRRAFAGVDMAELDPFIHLDEMGEVEYAPGEPKGTPWHPHRGFETVTYIIDGIFDHQDNNGGGGTISNGDTQWMTAGAGILHIETPPEHLVMSGGLFHGFQLWVNLPAAKKWSPPAYQDVRAKDVSLLTTPDGGSLLRVIAGEVDGHFGPGSTQTPITLLHATVAAGAELRLPWRKDYNALVYTMSGFGFVGDEARPVQAGQLAVFADGDTIVVRAANQQESRSPELELFILGGAPIKEPVAWMGPFVMNTKREVLQAFEDFQKGLLGSIPAIYKEDAKPKAPLNRSGEGSKLGGDGKPAAQTPTAEQILDVHGAPTEMQEG</sequence>
<dbReference type="CDD" id="cd02909">
    <property type="entry name" value="cupin_pirin_N"/>
    <property type="match status" value="1"/>
</dbReference>
<evidence type="ECO:0000313" key="7">
    <source>
        <dbReference type="Proteomes" id="UP000053274"/>
    </source>
</evidence>
<dbReference type="AlphaFoldDB" id="A0A0R2PCC8"/>
<dbReference type="EMBL" id="LIAM01000080">
    <property type="protein sequence ID" value="KRO35589.1"/>
    <property type="molecule type" value="Genomic_DNA"/>
</dbReference>
<organism evidence="6 7">
    <name type="scientific">Actinobacteria bacterium BACL15 MAG-120619-bin91</name>
    <dbReference type="NCBI Taxonomy" id="1655562"/>
    <lineage>
        <taxon>Bacteria</taxon>
        <taxon>Bacillati</taxon>
        <taxon>Actinomycetota</taxon>
        <taxon>Actinomycetes</taxon>
        <taxon>Actinomycetes incertae sedis</taxon>
        <taxon>ac1 cluster</taxon>
    </lineage>
</organism>
<evidence type="ECO:0000259" key="5">
    <source>
        <dbReference type="Pfam" id="PF05726"/>
    </source>
</evidence>
<evidence type="ECO:0000256" key="2">
    <source>
        <dbReference type="RuleBase" id="RU003457"/>
    </source>
</evidence>
<gene>
    <name evidence="6" type="ORF">ABR54_02455</name>
</gene>
<dbReference type="InterPro" id="IPR011051">
    <property type="entry name" value="RmlC_Cupin_sf"/>
</dbReference>
<evidence type="ECO:0000256" key="1">
    <source>
        <dbReference type="ARBA" id="ARBA00008416"/>
    </source>
</evidence>
<dbReference type="InterPro" id="IPR003829">
    <property type="entry name" value="Pirin_N_dom"/>
</dbReference>